<organism evidence="3 4">
    <name type="scientific">Galerina marginata (strain CBS 339.88)</name>
    <dbReference type="NCBI Taxonomy" id="685588"/>
    <lineage>
        <taxon>Eukaryota</taxon>
        <taxon>Fungi</taxon>
        <taxon>Dikarya</taxon>
        <taxon>Basidiomycota</taxon>
        <taxon>Agaricomycotina</taxon>
        <taxon>Agaricomycetes</taxon>
        <taxon>Agaricomycetidae</taxon>
        <taxon>Agaricales</taxon>
        <taxon>Agaricineae</taxon>
        <taxon>Strophariaceae</taxon>
        <taxon>Galerina</taxon>
    </lineage>
</organism>
<name>A0A067S9U1_GALM3</name>
<gene>
    <name evidence="3" type="ORF">GALMADRAFT_231799</name>
</gene>
<dbReference type="InterPro" id="IPR046528">
    <property type="entry name" value="DUF6593"/>
</dbReference>
<proteinExistence type="predicted"/>
<dbReference type="Pfam" id="PF20236">
    <property type="entry name" value="DUF6593"/>
    <property type="match status" value="1"/>
</dbReference>
<sequence length="318" mass="34885">MPSTLESNSTFFLSPSPTRISRNDWETHESLDSFFVPSITIERPSSPVSITSQLSSEPLDSALWDQRNSYLLNHEELTIDTSRSASGSSSYASSFHSESQASPMSRSTTPALTEDPPDYTTTVQRPTDPVQYEFSPTSYNSMIVMSGSDAQAPRPKYHIAVTMNCFMPLCHITTIRRGGSELGQYVAQFEMGISQGPSTVTIDGSQVLISSALSKRTGTRSAGIWLWTPPDKAKGVLWNCRTVPFSCRSVIDIGSGSEESLLANFTPAGHDHGQASVAKLTVRPKGQHFFDDLLLSLLIIERKRLTPGKGKILKQLFN</sequence>
<feature type="region of interest" description="Disordered" evidence="1">
    <location>
        <begin position="82"/>
        <end position="131"/>
    </location>
</feature>
<evidence type="ECO:0000313" key="4">
    <source>
        <dbReference type="Proteomes" id="UP000027222"/>
    </source>
</evidence>
<feature type="domain" description="DUF6593" evidence="2">
    <location>
        <begin position="156"/>
        <end position="304"/>
    </location>
</feature>
<accession>A0A067S9U1</accession>
<dbReference type="AlphaFoldDB" id="A0A067S9U1"/>
<protein>
    <recommendedName>
        <fullName evidence="2">DUF6593 domain-containing protein</fullName>
    </recommendedName>
</protein>
<dbReference type="EMBL" id="KL142413">
    <property type="protein sequence ID" value="KDR67611.1"/>
    <property type="molecule type" value="Genomic_DNA"/>
</dbReference>
<keyword evidence="4" id="KW-1185">Reference proteome</keyword>
<evidence type="ECO:0000313" key="3">
    <source>
        <dbReference type="EMBL" id="KDR67611.1"/>
    </source>
</evidence>
<dbReference type="HOGENOM" id="CLU_813962_0_0_1"/>
<feature type="compositionally biased region" description="Low complexity" evidence="1">
    <location>
        <begin position="82"/>
        <end position="102"/>
    </location>
</feature>
<evidence type="ECO:0000259" key="2">
    <source>
        <dbReference type="Pfam" id="PF20236"/>
    </source>
</evidence>
<dbReference type="OrthoDB" id="3174721at2759"/>
<dbReference type="Proteomes" id="UP000027222">
    <property type="component" value="Unassembled WGS sequence"/>
</dbReference>
<evidence type="ECO:0000256" key="1">
    <source>
        <dbReference type="SAM" id="MobiDB-lite"/>
    </source>
</evidence>
<reference evidence="4" key="1">
    <citation type="journal article" date="2014" name="Proc. Natl. Acad. Sci. U.S.A.">
        <title>Extensive sampling of basidiomycete genomes demonstrates inadequacy of the white-rot/brown-rot paradigm for wood decay fungi.</title>
        <authorList>
            <person name="Riley R."/>
            <person name="Salamov A.A."/>
            <person name="Brown D.W."/>
            <person name="Nagy L.G."/>
            <person name="Floudas D."/>
            <person name="Held B.W."/>
            <person name="Levasseur A."/>
            <person name="Lombard V."/>
            <person name="Morin E."/>
            <person name="Otillar R."/>
            <person name="Lindquist E.A."/>
            <person name="Sun H."/>
            <person name="LaButti K.M."/>
            <person name="Schmutz J."/>
            <person name="Jabbour D."/>
            <person name="Luo H."/>
            <person name="Baker S.E."/>
            <person name="Pisabarro A.G."/>
            <person name="Walton J.D."/>
            <person name="Blanchette R.A."/>
            <person name="Henrissat B."/>
            <person name="Martin F."/>
            <person name="Cullen D."/>
            <person name="Hibbett D.S."/>
            <person name="Grigoriev I.V."/>
        </authorList>
    </citation>
    <scope>NUCLEOTIDE SEQUENCE [LARGE SCALE GENOMIC DNA]</scope>
    <source>
        <strain evidence="4">CBS 339.88</strain>
    </source>
</reference>